<dbReference type="Proteomes" id="UP000654075">
    <property type="component" value="Unassembled WGS sequence"/>
</dbReference>
<evidence type="ECO:0000256" key="1">
    <source>
        <dbReference type="SAM" id="MobiDB-lite"/>
    </source>
</evidence>
<evidence type="ECO:0000313" key="2">
    <source>
        <dbReference type="EMBL" id="CAE8604800.1"/>
    </source>
</evidence>
<comment type="caution">
    <text evidence="2">The sequence shown here is derived from an EMBL/GenBank/DDBJ whole genome shotgun (WGS) entry which is preliminary data.</text>
</comment>
<evidence type="ECO:0000313" key="3">
    <source>
        <dbReference type="Proteomes" id="UP000654075"/>
    </source>
</evidence>
<reference evidence="2" key="1">
    <citation type="submission" date="2021-02" db="EMBL/GenBank/DDBJ databases">
        <authorList>
            <person name="Dougan E. K."/>
            <person name="Rhodes N."/>
            <person name="Thang M."/>
            <person name="Chan C."/>
        </authorList>
    </citation>
    <scope>NUCLEOTIDE SEQUENCE</scope>
</reference>
<protein>
    <submittedName>
        <fullName evidence="2">Uncharacterized protein</fullName>
    </submittedName>
</protein>
<sequence>MAALRSSGGVCVEKAGGLVVSNPHCRSSTGRYRDAPSQPSPGWAAPYTSRCYQPVNKKQQPQQQQQQHNNNNNNTNTTQHNNNNTNKRQQQATPTTTATTAAPTTTTTTPTTPTTTTTIEHTSDRLYCIFFPLAELQQSSKYNSKLITKTCVAKSHPSNRQKNCESC</sequence>
<dbReference type="AlphaFoldDB" id="A0A813EVN6"/>
<feature type="region of interest" description="Disordered" evidence="1">
    <location>
        <begin position="20"/>
        <end position="118"/>
    </location>
</feature>
<organism evidence="2 3">
    <name type="scientific">Polarella glacialis</name>
    <name type="common">Dinoflagellate</name>
    <dbReference type="NCBI Taxonomy" id="89957"/>
    <lineage>
        <taxon>Eukaryota</taxon>
        <taxon>Sar</taxon>
        <taxon>Alveolata</taxon>
        <taxon>Dinophyceae</taxon>
        <taxon>Suessiales</taxon>
        <taxon>Suessiaceae</taxon>
        <taxon>Polarella</taxon>
    </lineage>
</organism>
<keyword evidence="3" id="KW-1185">Reference proteome</keyword>
<dbReference type="EMBL" id="CAJNNV010016974">
    <property type="protein sequence ID" value="CAE8604800.1"/>
    <property type="molecule type" value="Genomic_DNA"/>
</dbReference>
<accession>A0A813EVN6</accession>
<name>A0A813EVN6_POLGL</name>
<feature type="compositionally biased region" description="Low complexity" evidence="1">
    <location>
        <begin position="53"/>
        <end position="118"/>
    </location>
</feature>
<gene>
    <name evidence="2" type="ORF">PGLA1383_LOCUS22946</name>
</gene>
<proteinExistence type="predicted"/>